<keyword evidence="3 6" id="KW-0731">Sigma factor</keyword>
<evidence type="ECO:0000256" key="3">
    <source>
        <dbReference type="ARBA" id="ARBA00023082"/>
    </source>
</evidence>
<feature type="domain" description="RNA polymerase sigma-70 region 2" evidence="7">
    <location>
        <begin position="19"/>
        <end position="86"/>
    </location>
</feature>
<dbReference type="NCBIfam" id="TIGR02937">
    <property type="entry name" value="sigma70-ECF"/>
    <property type="match status" value="1"/>
</dbReference>
<dbReference type="InterPro" id="IPR039425">
    <property type="entry name" value="RNA_pol_sigma-70-like"/>
</dbReference>
<dbReference type="Gene3D" id="1.10.1740.10">
    <property type="match status" value="1"/>
</dbReference>
<organism evidence="9 10">
    <name type="scientific">Anaerobranca californiensis DSM 14826</name>
    <dbReference type="NCBI Taxonomy" id="1120989"/>
    <lineage>
        <taxon>Bacteria</taxon>
        <taxon>Bacillati</taxon>
        <taxon>Bacillota</taxon>
        <taxon>Clostridia</taxon>
        <taxon>Eubacteriales</taxon>
        <taxon>Proteinivoracaceae</taxon>
        <taxon>Anaerobranca</taxon>
    </lineage>
</organism>
<keyword evidence="5 6" id="KW-0804">Transcription</keyword>
<gene>
    <name evidence="9" type="ORF">SAMN02745227_00180</name>
</gene>
<evidence type="ECO:0000256" key="5">
    <source>
        <dbReference type="ARBA" id="ARBA00023163"/>
    </source>
</evidence>
<dbReference type="GO" id="GO:0003677">
    <property type="term" value="F:DNA binding"/>
    <property type="evidence" value="ECO:0007669"/>
    <property type="project" value="UniProtKB-KW"/>
</dbReference>
<dbReference type="PROSITE" id="PS01063">
    <property type="entry name" value="SIGMA70_ECF"/>
    <property type="match status" value="1"/>
</dbReference>
<dbReference type="RefSeq" id="WP_072905439.1">
    <property type="nucleotide sequence ID" value="NZ_FRAI01000005.1"/>
</dbReference>
<dbReference type="OrthoDB" id="9784984at2"/>
<dbReference type="Pfam" id="PF08281">
    <property type="entry name" value="Sigma70_r4_2"/>
    <property type="match status" value="1"/>
</dbReference>
<evidence type="ECO:0000259" key="8">
    <source>
        <dbReference type="Pfam" id="PF08281"/>
    </source>
</evidence>
<evidence type="ECO:0000313" key="9">
    <source>
        <dbReference type="EMBL" id="SHJ60194.1"/>
    </source>
</evidence>
<evidence type="ECO:0000256" key="6">
    <source>
        <dbReference type="RuleBase" id="RU000716"/>
    </source>
</evidence>
<dbReference type="EMBL" id="FRAI01000005">
    <property type="protein sequence ID" value="SHJ60194.1"/>
    <property type="molecule type" value="Genomic_DNA"/>
</dbReference>
<dbReference type="SUPFAM" id="SSF88659">
    <property type="entry name" value="Sigma3 and sigma4 domains of RNA polymerase sigma factors"/>
    <property type="match status" value="1"/>
</dbReference>
<keyword evidence="2 6" id="KW-0805">Transcription regulation</keyword>
<dbReference type="AlphaFoldDB" id="A0A1M6KMW1"/>
<evidence type="ECO:0000259" key="7">
    <source>
        <dbReference type="Pfam" id="PF04542"/>
    </source>
</evidence>
<dbReference type="Gene3D" id="1.10.10.10">
    <property type="entry name" value="Winged helix-like DNA-binding domain superfamily/Winged helix DNA-binding domain"/>
    <property type="match status" value="1"/>
</dbReference>
<dbReference type="InterPro" id="IPR000838">
    <property type="entry name" value="RNA_pol_sigma70_ECF_CS"/>
</dbReference>
<dbReference type="CDD" id="cd06171">
    <property type="entry name" value="Sigma70_r4"/>
    <property type="match status" value="1"/>
</dbReference>
<dbReference type="InterPro" id="IPR036388">
    <property type="entry name" value="WH-like_DNA-bd_sf"/>
</dbReference>
<name>A0A1M6KMW1_9FIRM</name>
<dbReference type="GO" id="GO:0006352">
    <property type="term" value="P:DNA-templated transcription initiation"/>
    <property type="evidence" value="ECO:0007669"/>
    <property type="project" value="InterPro"/>
</dbReference>
<proteinExistence type="inferred from homology"/>
<dbReference type="PANTHER" id="PTHR43133:SF8">
    <property type="entry name" value="RNA POLYMERASE SIGMA FACTOR HI_1459-RELATED"/>
    <property type="match status" value="1"/>
</dbReference>
<evidence type="ECO:0000256" key="1">
    <source>
        <dbReference type="ARBA" id="ARBA00010641"/>
    </source>
</evidence>
<evidence type="ECO:0000256" key="4">
    <source>
        <dbReference type="ARBA" id="ARBA00023125"/>
    </source>
</evidence>
<keyword evidence="10" id="KW-1185">Reference proteome</keyword>
<dbReference type="PANTHER" id="PTHR43133">
    <property type="entry name" value="RNA POLYMERASE ECF-TYPE SIGMA FACTO"/>
    <property type="match status" value="1"/>
</dbReference>
<dbReference type="Proteomes" id="UP000243547">
    <property type="component" value="Unassembled WGS sequence"/>
</dbReference>
<dbReference type="InterPro" id="IPR013324">
    <property type="entry name" value="RNA_pol_sigma_r3/r4-like"/>
</dbReference>
<evidence type="ECO:0000313" key="10">
    <source>
        <dbReference type="Proteomes" id="UP000243547"/>
    </source>
</evidence>
<feature type="domain" description="RNA polymerase sigma factor 70 region 4 type 2" evidence="8">
    <location>
        <begin position="118"/>
        <end position="168"/>
    </location>
</feature>
<accession>A0A1M6KMW1</accession>
<keyword evidence="4 6" id="KW-0238">DNA-binding</keyword>
<dbReference type="InterPro" id="IPR013325">
    <property type="entry name" value="RNA_pol_sigma_r2"/>
</dbReference>
<dbReference type="InterPro" id="IPR014284">
    <property type="entry name" value="RNA_pol_sigma-70_dom"/>
</dbReference>
<protein>
    <recommendedName>
        <fullName evidence="6">RNA polymerase sigma factor</fullName>
    </recommendedName>
</protein>
<dbReference type="InterPro" id="IPR007627">
    <property type="entry name" value="RNA_pol_sigma70_r2"/>
</dbReference>
<dbReference type="GO" id="GO:0016987">
    <property type="term" value="F:sigma factor activity"/>
    <property type="evidence" value="ECO:0007669"/>
    <property type="project" value="UniProtKB-KW"/>
</dbReference>
<dbReference type="SUPFAM" id="SSF88946">
    <property type="entry name" value="Sigma2 domain of RNA polymerase sigma factors"/>
    <property type="match status" value="1"/>
</dbReference>
<reference evidence="10" key="1">
    <citation type="submission" date="2016-11" db="EMBL/GenBank/DDBJ databases">
        <authorList>
            <person name="Varghese N."/>
            <person name="Submissions S."/>
        </authorList>
    </citation>
    <scope>NUCLEOTIDE SEQUENCE [LARGE SCALE GENOMIC DNA]</scope>
    <source>
        <strain evidence="10">DSM 14826</strain>
    </source>
</reference>
<evidence type="ECO:0000256" key="2">
    <source>
        <dbReference type="ARBA" id="ARBA00023015"/>
    </source>
</evidence>
<dbReference type="Pfam" id="PF04542">
    <property type="entry name" value="Sigma70_r2"/>
    <property type="match status" value="1"/>
</dbReference>
<dbReference type="GO" id="GO:0006950">
    <property type="term" value="P:response to stress"/>
    <property type="evidence" value="ECO:0007669"/>
    <property type="project" value="UniProtKB-ARBA"/>
</dbReference>
<dbReference type="InterPro" id="IPR013249">
    <property type="entry name" value="RNA_pol_sigma70_r4_t2"/>
</dbReference>
<comment type="similarity">
    <text evidence="1 6">Belongs to the sigma-70 factor family. ECF subfamily.</text>
</comment>
<sequence length="174" mass="20471">MDLLISQCQMGDMEAFNKLIENYKNIALKMAYGLTGSIHEAEDLIQEAFIRVFKYIKNYKGDSNFTTWLYQIILNVYRDSYKKTQKIMVVSWDNVCDKIKNLSCPSIDLELKELQGSFIQQLEKLPQLTQKAILLKDYYGFSYEEISKILQCSIDSVKTRLYRGRKYLQKNLPF</sequence>
<dbReference type="STRING" id="1120989.SAMN02745227_00180"/>